<keyword evidence="2" id="KW-1133">Transmembrane helix</keyword>
<sequence>MMGNSYKPEKVYQQIQNIIDELILRLNSTTKDTSIRDANEAGREILDKLHTQVTEQLYCLEENAEWDTFTIAFYGETNAGKSTIIETLRILLKEELKKEQQAKFLKWQLKSGITKECIEKTRLEILEGENRIDEFDMAWREKERALLQAINHRKLETQQAQDRVKLAKESATLFERLIWLFKKIPEFKEYQTSYKLTKEAENDLNTQSKSYIDEKSTLSNALQRLELRNKEIEEKTKAAESFADGAIIGNGRSDFTLETQNYYFDVGGTRFNLLDVPGIEGKESKVSDAIWQAVHKAHAVFYVTGKASAPQKGDGKNPGTLEKIKQHLGAQSEVWTIYNKRIQNPIQLGMGPIISQGEQESLDDLDSKMIDYLGDSYQKHIGLSAYPAFLAASSCLLPGSRDASAQDKFLSKYDKQDILYKSNITALTKMFNESVVNDFKNKIVRSNQNKAKQVVDMALMDVTCLQKEKFGPLLGLLRSELSDTSAELNSHVELLRSRLRNKTKELIYDFSSKVREKTYKDINRDISNDEFQDYLKQNIETYQNELIEEIPNKIKLELTKFEEQIKDVVARFEAQTSEVMTTFNNMDQDDLSLNFKFNNGVNVWGVLGAVGGGALLFFTPVGWGVIAVSVATLVFQFYKAVRSFFSSSYKQSQQRQSTDENIENVAYDIEMNVESNLSQMMKDVEANIESINSTMETSIAHVESVNKKLNLAREELHSICKQLES</sequence>
<protein>
    <recommendedName>
        <fullName evidence="7">G domain-containing protein</fullName>
    </recommendedName>
</protein>
<evidence type="ECO:0000256" key="1">
    <source>
        <dbReference type="SAM" id="Coils"/>
    </source>
</evidence>
<evidence type="ECO:0000313" key="4">
    <source>
        <dbReference type="EMBL" id="RYU63899.1"/>
    </source>
</evidence>
<keyword evidence="6" id="KW-1185">Reference proteome</keyword>
<dbReference type="Gene3D" id="3.40.50.300">
    <property type="entry name" value="P-loop containing nucleotide triphosphate hydrolases"/>
    <property type="match status" value="2"/>
</dbReference>
<dbReference type="EMBL" id="SEZK01000027">
    <property type="protein sequence ID" value="RYU49773.1"/>
    <property type="molecule type" value="Genomic_DNA"/>
</dbReference>
<gene>
    <name evidence="4" type="ORF">ERW53_11965</name>
    <name evidence="3" type="ORF">ERW57_14260</name>
</gene>
<proteinExistence type="predicted"/>
<organism evidence="3 5">
    <name type="scientific">Aliivibrio finisterrensis</name>
    <dbReference type="NCBI Taxonomy" id="511998"/>
    <lineage>
        <taxon>Bacteria</taxon>
        <taxon>Pseudomonadati</taxon>
        <taxon>Pseudomonadota</taxon>
        <taxon>Gammaproteobacteria</taxon>
        <taxon>Vibrionales</taxon>
        <taxon>Vibrionaceae</taxon>
        <taxon>Aliivibrio</taxon>
    </lineage>
</organism>
<dbReference type="SUPFAM" id="SSF52540">
    <property type="entry name" value="P-loop containing nucleoside triphosphate hydrolases"/>
    <property type="match status" value="1"/>
</dbReference>
<dbReference type="AlphaFoldDB" id="A0A4Q5KTC0"/>
<evidence type="ECO:0000313" key="5">
    <source>
        <dbReference type="Proteomes" id="UP000294063"/>
    </source>
</evidence>
<keyword evidence="1" id="KW-0175">Coiled coil</keyword>
<dbReference type="RefSeq" id="WP_130048829.1">
    <property type="nucleotide sequence ID" value="NZ_SEZK01000027.1"/>
</dbReference>
<dbReference type="EMBL" id="SEZN01000020">
    <property type="protein sequence ID" value="RYU63899.1"/>
    <property type="molecule type" value="Genomic_DNA"/>
</dbReference>
<evidence type="ECO:0008006" key="7">
    <source>
        <dbReference type="Google" id="ProtNLM"/>
    </source>
</evidence>
<feature type="transmembrane region" description="Helical" evidence="2">
    <location>
        <begin position="603"/>
        <end position="635"/>
    </location>
</feature>
<evidence type="ECO:0000256" key="2">
    <source>
        <dbReference type="SAM" id="Phobius"/>
    </source>
</evidence>
<dbReference type="Proteomes" id="UP000294166">
    <property type="component" value="Unassembled WGS sequence"/>
</dbReference>
<evidence type="ECO:0000313" key="6">
    <source>
        <dbReference type="Proteomes" id="UP000294166"/>
    </source>
</evidence>
<dbReference type="Proteomes" id="UP000294063">
    <property type="component" value="Unassembled WGS sequence"/>
</dbReference>
<keyword evidence="2" id="KW-0472">Membrane</keyword>
<keyword evidence="2" id="KW-0812">Transmembrane</keyword>
<reference evidence="5 6" key="1">
    <citation type="submission" date="2019-02" db="EMBL/GenBank/DDBJ databases">
        <title>Genome sequences of Aliivibrio finisterrensis strains from farmed Atlantic salmon.</title>
        <authorList>
            <person name="Bowman J.P."/>
        </authorList>
    </citation>
    <scope>NUCLEOTIDE SEQUENCE [LARGE SCALE GENOMIC DNA]</scope>
    <source>
        <strain evidence="4 6">A21</strain>
        <strain evidence="3 5">A46</strain>
    </source>
</reference>
<name>A0A4Q5KTC0_9GAMM</name>
<accession>A0A4Q5KTC0</accession>
<feature type="coiled-coil region" evidence="1">
    <location>
        <begin position="215"/>
        <end position="242"/>
    </location>
</feature>
<comment type="caution">
    <text evidence="3">The sequence shown here is derived from an EMBL/GenBank/DDBJ whole genome shotgun (WGS) entry which is preliminary data.</text>
</comment>
<evidence type="ECO:0000313" key="3">
    <source>
        <dbReference type="EMBL" id="RYU49773.1"/>
    </source>
</evidence>
<dbReference type="InterPro" id="IPR027417">
    <property type="entry name" value="P-loop_NTPase"/>
</dbReference>